<dbReference type="InterPro" id="IPR035986">
    <property type="entry name" value="PKD_dom_sf"/>
</dbReference>
<dbReference type="RefSeq" id="WP_083560013.1">
    <property type="nucleotide sequence ID" value="NZ_BJXR01000020.1"/>
</dbReference>
<dbReference type="InterPro" id="IPR015915">
    <property type="entry name" value="Kelch-typ_b-propeller"/>
</dbReference>
<dbReference type="Pfam" id="PF17963">
    <property type="entry name" value="Big_9"/>
    <property type="match status" value="1"/>
</dbReference>
<dbReference type="Pfam" id="PF24681">
    <property type="entry name" value="Kelch_KLHDC2_KLHL20_DRC7"/>
    <property type="match status" value="1"/>
</dbReference>
<dbReference type="PANTHER" id="PTHR45632:SF26">
    <property type="entry name" value="BTB DOMAIN-CONTAINING PROTEIN"/>
    <property type="match status" value="1"/>
</dbReference>
<dbReference type="SUPFAM" id="SSF117281">
    <property type="entry name" value="Kelch motif"/>
    <property type="match status" value="2"/>
</dbReference>
<dbReference type="EMBL" id="FOIB01000004">
    <property type="protein sequence ID" value="SET99113.1"/>
    <property type="molecule type" value="Genomic_DNA"/>
</dbReference>
<dbReference type="SUPFAM" id="SSF49299">
    <property type="entry name" value="PKD domain"/>
    <property type="match status" value="1"/>
</dbReference>
<dbReference type="InterPro" id="IPR006652">
    <property type="entry name" value="Kelch_1"/>
</dbReference>
<evidence type="ECO:0000313" key="3">
    <source>
        <dbReference type="Proteomes" id="UP000183760"/>
    </source>
</evidence>
<dbReference type="Gene3D" id="2.130.10.80">
    <property type="entry name" value="Galactose oxidase/kelch, beta-propeller"/>
    <property type="match status" value="2"/>
</dbReference>
<dbReference type="Proteomes" id="UP000183760">
    <property type="component" value="Unassembled WGS sequence"/>
</dbReference>
<feature type="signal peptide" evidence="1">
    <location>
        <begin position="1"/>
        <end position="24"/>
    </location>
</feature>
<name>A0ABY1CER8_MYXFU</name>
<proteinExistence type="predicted"/>
<keyword evidence="1" id="KW-0732">Signal</keyword>
<evidence type="ECO:0000256" key="1">
    <source>
        <dbReference type="SAM" id="SignalP"/>
    </source>
</evidence>
<dbReference type="InterPro" id="IPR037293">
    <property type="entry name" value="Gal_Oxidase_central_sf"/>
</dbReference>
<dbReference type="Gene3D" id="2.120.10.80">
    <property type="entry name" value="Kelch-type beta propeller"/>
    <property type="match status" value="1"/>
</dbReference>
<feature type="chain" id="PRO_5045227424" evidence="1">
    <location>
        <begin position="25"/>
        <end position="773"/>
    </location>
</feature>
<dbReference type="InterPro" id="IPR013783">
    <property type="entry name" value="Ig-like_fold"/>
</dbReference>
<evidence type="ECO:0000313" key="2">
    <source>
        <dbReference type="EMBL" id="SET99113.1"/>
    </source>
</evidence>
<comment type="caution">
    <text evidence="2">The sequence shown here is derived from an EMBL/GenBank/DDBJ whole genome shotgun (WGS) entry which is preliminary data.</text>
</comment>
<dbReference type="SMART" id="SM00612">
    <property type="entry name" value="Kelch"/>
    <property type="match status" value="4"/>
</dbReference>
<reference evidence="2 3" key="1">
    <citation type="submission" date="2016-10" db="EMBL/GenBank/DDBJ databases">
        <authorList>
            <person name="Varghese N."/>
            <person name="Submissions S."/>
        </authorList>
    </citation>
    <scope>NUCLEOTIDE SEQUENCE [LARGE SCALE GENOMIC DNA]</scope>
    <source>
        <strain evidence="2 3">DSM 16525</strain>
    </source>
</reference>
<accession>A0ABY1CER8</accession>
<sequence length="773" mass="79671">MRMQARQRWSRLCWVIAMVFAVWGCDSPVEQEQTGSVEFMSAVSDALAGEDVTRVTVTLTATGVPASTVVLAQEAGVWRGTFHQVPVGSARTFTAEAFDSQGALRYRGVAEGVTIVAGETAVVAITLQSLSSGTPFENTVPCIDSLIASASVVMPGGSIVLRATAHDKDTQDTISYAWSATGGSFTTTGTATTTWTAPQVAGEFALTLTVTDSRGAATSLRIDVRTLSTDGGAGMGSANVTVSFNMAPTVRGIAVTRSPVPVGQGTTVTVDAVDADGDALSYQWSTTCAGAWTQATSAAATFTPSAVPAGDPCGNCALNVTVSDAHGGRTQGTLRVCVGPGTGPSIPPRIVQAYQSATTVAGGESVTLRVLAEDGDGGALGFGWAASVGTLGTATSGFTSSEVRWTAPACVAQGSAPTVTATVTNARGFSASHTFNVSVVNGTNCGSGSAAKWDATGSMLEARIRHQSLVLPSGKVLVAGGYFNATFMPSAELYTPETGSWTSAGAMRRARINHTMTVLPSGKVLVTGGLASTSVNSLMRDVDLYDPQTNTWTAASPMTFDRESHTATLLPSGKVLVIGGTHPSSGGVRIPELYDPETNSWTPVATVNATTNRSGHFALLLPSGKVLVAGGGAAAEFYDVATDTWSLATGLTGTSWTRAFLLPSGRVLVHSYASLMEYDPALNQMRTAGSWIHGRTWSCLVMLPSGRLLQTGGTEGVSATAELFDPTLGTTRYVVSMPTPRAYAPCALLPNGKVLISGGMGETVFNTAILFTP</sequence>
<dbReference type="Pfam" id="PF22352">
    <property type="entry name" value="K319L-like_PKD"/>
    <property type="match status" value="1"/>
</dbReference>
<dbReference type="Gene3D" id="2.60.40.10">
    <property type="entry name" value="Immunoglobulins"/>
    <property type="match status" value="2"/>
</dbReference>
<dbReference type="PANTHER" id="PTHR45632">
    <property type="entry name" value="LD33804P"/>
    <property type="match status" value="1"/>
</dbReference>
<protein>
    <submittedName>
        <fullName evidence="2">Kelch motif-containing protein</fullName>
    </submittedName>
</protein>
<organism evidence="2 3">
    <name type="scientific">Myxococcus fulvus</name>
    <dbReference type="NCBI Taxonomy" id="33"/>
    <lineage>
        <taxon>Bacteria</taxon>
        <taxon>Pseudomonadati</taxon>
        <taxon>Myxococcota</taxon>
        <taxon>Myxococcia</taxon>
        <taxon>Myxococcales</taxon>
        <taxon>Cystobacterineae</taxon>
        <taxon>Myxococcaceae</taxon>
        <taxon>Myxococcus</taxon>
    </lineage>
</organism>
<gene>
    <name evidence="2" type="ORF">SAMN05443572_104233</name>
</gene>
<keyword evidence="3" id="KW-1185">Reference proteome</keyword>